<keyword evidence="1" id="KW-1133">Transmembrane helix</keyword>
<accession>A0A2N3YKG1</accession>
<dbReference type="EMBL" id="PJNE01000001">
    <property type="protein sequence ID" value="PKW27288.1"/>
    <property type="molecule type" value="Genomic_DNA"/>
</dbReference>
<gene>
    <name evidence="3" type="ORF">ATL31_2126</name>
</gene>
<evidence type="ECO:0000313" key="3">
    <source>
        <dbReference type="EMBL" id="PKW27288.1"/>
    </source>
</evidence>
<reference evidence="3 4" key="1">
    <citation type="submission" date="2017-12" db="EMBL/GenBank/DDBJ databases">
        <title>Sequencing the genomes of 1000 Actinobacteria strains.</title>
        <authorList>
            <person name="Klenk H.-P."/>
        </authorList>
    </citation>
    <scope>NUCLEOTIDE SEQUENCE [LARGE SCALE GENOMIC DNA]</scope>
    <source>
        <strain evidence="3 4">DSM 12806</strain>
    </source>
</reference>
<organism evidence="3 4">
    <name type="scientific">Phycicoccus duodecadis</name>
    <dbReference type="NCBI Taxonomy" id="173053"/>
    <lineage>
        <taxon>Bacteria</taxon>
        <taxon>Bacillati</taxon>
        <taxon>Actinomycetota</taxon>
        <taxon>Actinomycetes</taxon>
        <taxon>Micrococcales</taxon>
        <taxon>Intrasporangiaceae</taxon>
        <taxon>Phycicoccus</taxon>
    </lineage>
</organism>
<comment type="caution">
    <text evidence="3">The sequence shown here is derived from an EMBL/GenBank/DDBJ whole genome shotgun (WGS) entry which is preliminary data.</text>
</comment>
<proteinExistence type="predicted"/>
<evidence type="ECO:0000256" key="1">
    <source>
        <dbReference type="SAM" id="Phobius"/>
    </source>
</evidence>
<feature type="domain" description="Protein-glutamine gamma-glutamyltransferase-like C-terminal" evidence="2">
    <location>
        <begin position="143"/>
        <end position="210"/>
    </location>
</feature>
<feature type="transmembrane region" description="Helical" evidence="1">
    <location>
        <begin position="74"/>
        <end position="92"/>
    </location>
</feature>
<keyword evidence="4" id="KW-1185">Reference proteome</keyword>
<keyword evidence="1" id="KW-0812">Transmembrane</keyword>
<sequence>MADPLVLTPTVLLLLRASAPFDAPLGPTSDEARRWLQDELSSPRYHAQPGLLERLQELLGRLLSSSPATGLPSVFLPVAVGLVLAVLALVLVRVLRRDVGARGAGRPPGVLDVPDVPAAELRRRALEALARGDWDTVVVDGMRTLARAAVERVVIDDAPGRTAHEVAVAVAPRFPAERGALLEAADAFDAVRYGRRHATEAQARGVVALDDRLAAARPERLVAEAAG</sequence>
<dbReference type="AlphaFoldDB" id="A0A2N3YKG1"/>
<dbReference type="OrthoDB" id="3389322at2"/>
<keyword evidence="1" id="KW-0472">Membrane</keyword>
<dbReference type="Proteomes" id="UP000233781">
    <property type="component" value="Unassembled WGS sequence"/>
</dbReference>
<name>A0A2N3YKG1_9MICO</name>
<dbReference type="RefSeq" id="WP_101395737.1">
    <property type="nucleotide sequence ID" value="NZ_PJNE01000001.1"/>
</dbReference>
<protein>
    <submittedName>
        <fullName evidence="3">Uncharacterized protein DUF4129</fullName>
    </submittedName>
</protein>
<dbReference type="InterPro" id="IPR025403">
    <property type="entry name" value="TgpA-like_C"/>
</dbReference>
<evidence type="ECO:0000259" key="2">
    <source>
        <dbReference type="Pfam" id="PF13559"/>
    </source>
</evidence>
<dbReference type="Pfam" id="PF13559">
    <property type="entry name" value="DUF4129"/>
    <property type="match status" value="1"/>
</dbReference>
<evidence type="ECO:0000313" key="4">
    <source>
        <dbReference type="Proteomes" id="UP000233781"/>
    </source>
</evidence>